<evidence type="ECO:0000313" key="1">
    <source>
        <dbReference type="EMBL" id="KAF2635942.1"/>
    </source>
</evidence>
<keyword evidence="2" id="KW-1185">Reference proteome</keyword>
<organism evidence="1 2">
    <name type="scientific">Massarina eburnea CBS 473.64</name>
    <dbReference type="NCBI Taxonomy" id="1395130"/>
    <lineage>
        <taxon>Eukaryota</taxon>
        <taxon>Fungi</taxon>
        <taxon>Dikarya</taxon>
        <taxon>Ascomycota</taxon>
        <taxon>Pezizomycotina</taxon>
        <taxon>Dothideomycetes</taxon>
        <taxon>Pleosporomycetidae</taxon>
        <taxon>Pleosporales</taxon>
        <taxon>Massarineae</taxon>
        <taxon>Massarinaceae</taxon>
        <taxon>Massarina</taxon>
    </lineage>
</organism>
<reference evidence="1" key="1">
    <citation type="journal article" date="2020" name="Stud. Mycol.">
        <title>101 Dothideomycetes genomes: a test case for predicting lifestyles and emergence of pathogens.</title>
        <authorList>
            <person name="Haridas S."/>
            <person name="Albert R."/>
            <person name="Binder M."/>
            <person name="Bloem J."/>
            <person name="Labutti K."/>
            <person name="Salamov A."/>
            <person name="Andreopoulos B."/>
            <person name="Baker S."/>
            <person name="Barry K."/>
            <person name="Bills G."/>
            <person name="Bluhm B."/>
            <person name="Cannon C."/>
            <person name="Castanera R."/>
            <person name="Culley D."/>
            <person name="Daum C."/>
            <person name="Ezra D."/>
            <person name="Gonzalez J."/>
            <person name="Henrissat B."/>
            <person name="Kuo A."/>
            <person name="Liang C."/>
            <person name="Lipzen A."/>
            <person name="Lutzoni F."/>
            <person name="Magnuson J."/>
            <person name="Mondo S."/>
            <person name="Nolan M."/>
            <person name="Ohm R."/>
            <person name="Pangilinan J."/>
            <person name="Park H.-J."/>
            <person name="Ramirez L."/>
            <person name="Alfaro M."/>
            <person name="Sun H."/>
            <person name="Tritt A."/>
            <person name="Yoshinaga Y."/>
            <person name="Zwiers L.-H."/>
            <person name="Turgeon B."/>
            <person name="Goodwin S."/>
            <person name="Spatafora J."/>
            <person name="Crous P."/>
            <person name="Grigoriev I."/>
        </authorList>
    </citation>
    <scope>NUCLEOTIDE SEQUENCE</scope>
    <source>
        <strain evidence="1">CBS 473.64</strain>
    </source>
</reference>
<sequence>MVDALEPATLPKAPKLPMLPTIRKLFKPSQLSPPMTPPPAYTASAQQSQLLPATPKELQIIENRYIDHDKLLEFCKERFGLGNYQLRYKSKKYYLHVPTLLDEDTLEQFNIFNV</sequence>
<evidence type="ECO:0000313" key="2">
    <source>
        <dbReference type="Proteomes" id="UP000799753"/>
    </source>
</evidence>
<dbReference type="Proteomes" id="UP000799753">
    <property type="component" value="Unassembled WGS sequence"/>
</dbReference>
<protein>
    <submittedName>
        <fullName evidence="1">Uncharacterized protein</fullName>
    </submittedName>
</protein>
<proteinExistence type="predicted"/>
<dbReference type="EMBL" id="MU006802">
    <property type="protein sequence ID" value="KAF2635942.1"/>
    <property type="molecule type" value="Genomic_DNA"/>
</dbReference>
<dbReference type="OrthoDB" id="3783539at2759"/>
<dbReference type="AlphaFoldDB" id="A0A6A6RKV5"/>
<gene>
    <name evidence="1" type="ORF">P280DRAFT_473566</name>
</gene>
<accession>A0A6A6RKV5</accession>
<name>A0A6A6RKV5_9PLEO</name>